<dbReference type="AlphaFoldDB" id="K5ZZK7"/>
<gene>
    <name evidence="2" type="ORF">HMPREF1076_01869</name>
</gene>
<dbReference type="InterPro" id="IPR002586">
    <property type="entry name" value="CobQ/CobB/MinD/ParA_Nub-bd_dom"/>
</dbReference>
<dbReference type="EMBL" id="AGZO01000014">
    <property type="protein sequence ID" value="EKN16735.1"/>
    <property type="molecule type" value="Genomic_DNA"/>
</dbReference>
<accession>K5ZZK7</accession>
<sequence>MTMKKETLYVAFSTQKGGVGKTTFTVLVASYLYYLKGYNVAVVDCDYPQHSISAMRKRDAEQVNGDEYYKQLAFHQFKKLGKKAYPVLCSSPDEAIKTADEFLASAGMDYDVVFFDLPGTVNSEGVINSLSGVDYIFTPIAADRVVLESSLSFAVAIHKLLVKNEACRLKGLHLFWNMVDGREKTDLYTLYEQTIGELELPLMKVFIPDTKRFKKELDAQRKTVFRSTLFPADKRLVKGSNMEELITEIAYLIKL</sequence>
<dbReference type="PANTHER" id="PTHR13696:SF52">
    <property type="entry name" value="PARA FAMILY PROTEIN CT_582"/>
    <property type="match status" value="1"/>
</dbReference>
<dbReference type="InterPro" id="IPR027417">
    <property type="entry name" value="P-loop_NTPase"/>
</dbReference>
<dbReference type="InterPro" id="IPR050678">
    <property type="entry name" value="DNA_Partitioning_ATPase"/>
</dbReference>
<dbReference type="Proteomes" id="UP000006330">
    <property type="component" value="Unassembled WGS sequence"/>
</dbReference>
<dbReference type="SUPFAM" id="SSF52540">
    <property type="entry name" value="P-loop containing nucleoside triphosphate hydrolases"/>
    <property type="match status" value="1"/>
</dbReference>
<dbReference type="Gene3D" id="3.40.50.300">
    <property type="entry name" value="P-loop containing nucleotide triphosphate hydrolases"/>
    <property type="match status" value="1"/>
</dbReference>
<organism evidence="2 3">
    <name type="scientific">Parabacteroides goldsteinii CL02T12C30</name>
    <dbReference type="NCBI Taxonomy" id="999418"/>
    <lineage>
        <taxon>Bacteria</taxon>
        <taxon>Pseudomonadati</taxon>
        <taxon>Bacteroidota</taxon>
        <taxon>Bacteroidia</taxon>
        <taxon>Bacteroidales</taxon>
        <taxon>Tannerellaceae</taxon>
        <taxon>Parabacteroides</taxon>
    </lineage>
</organism>
<dbReference type="HOGENOM" id="CLU_068207_0_0_10"/>
<evidence type="ECO:0000313" key="3">
    <source>
        <dbReference type="Proteomes" id="UP000006330"/>
    </source>
</evidence>
<reference evidence="2 3" key="1">
    <citation type="submission" date="2012-02" db="EMBL/GenBank/DDBJ databases">
        <title>The Genome Sequence of Parabacteroides goldsteinii CL02T12C30.</title>
        <authorList>
            <consortium name="The Broad Institute Genome Sequencing Platform"/>
            <person name="Earl A."/>
            <person name="Ward D."/>
            <person name="Feldgarden M."/>
            <person name="Gevers D."/>
            <person name="Zitomersky N.L."/>
            <person name="Coyne M.J."/>
            <person name="Comstock L.E."/>
            <person name="Young S.K."/>
            <person name="Zeng Q."/>
            <person name="Gargeya S."/>
            <person name="Fitzgerald M."/>
            <person name="Haas B."/>
            <person name="Abouelleil A."/>
            <person name="Alvarado L."/>
            <person name="Arachchi H.M."/>
            <person name="Berlin A."/>
            <person name="Chapman S.B."/>
            <person name="Gearin G."/>
            <person name="Goldberg J."/>
            <person name="Griggs A."/>
            <person name="Gujja S."/>
            <person name="Hansen M."/>
            <person name="Heiman D."/>
            <person name="Howarth C."/>
            <person name="Larimer J."/>
            <person name="Lui A."/>
            <person name="MacDonald P.J.P."/>
            <person name="McCowen C."/>
            <person name="Montmayeur A."/>
            <person name="Murphy C."/>
            <person name="Neiman D."/>
            <person name="Pearson M."/>
            <person name="Priest M."/>
            <person name="Roberts A."/>
            <person name="Saif S."/>
            <person name="Shea T."/>
            <person name="Sisk P."/>
            <person name="Stolte C."/>
            <person name="Sykes S."/>
            <person name="Wortman J."/>
            <person name="Nusbaum C."/>
            <person name="Birren B."/>
        </authorList>
    </citation>
    <scope>NUCLEOTIDE SEQUENCE [LARGE SCALE GENOMIC DNA]</scope>
    <source>
        <strain evidence="2 3">CL02T12C30</strain>
    </source>
</reference>
<dbReference type="PANTHER" id="PTHR13696">
    <property type="entry name" value="P-LOOP CONTAINING NUCLEOSIDE TRIPHOSPHATE HYDROLASE"/>
    <property type="match status" value="1"/>
</dbReference>
<evidence type="ECO:0000313" key="2">
    <source>
        <dbReference type="EMBL" id="EKN16735.1"/>
    </source>
</evidence>
<dbReference type="Pfam" id="PF01656">
    <property type="entry name" value="CbiA"/>
    <property type="match status" value="1"/>
</dbReference>
<proteinExistence type="predicted"/>
<protein>
    <recommendedName>
        <fullName evidence="1">CobQ/CobB/MinD/ParA nucleotide binding domain-containing protein</fullName>
    </recommendedName>
</protein>
<evidence type="ECO:0000259" key="1">
    <source>
        <dbReference type="Pfam" id="PF01656"/>
    </source>
</evidence>
<dbReference type="CDD" id="cd02042">
    <property type="entry name" value="ParAB_family"/>
    <property type="match status" value="1"/>
</dbReference>
<name>K5ZZK7_9BACT</name>
<feature type="domain" description="CobQ/CobB/MinD/ParA nucleotide binding" evidence="1">
    <location>
        <begin position="11"/>
        <end position="216"/>
    </location>
</feature>
<comment type="caution">
    <text evidence="2">The sequence shown here is derived from an EMBL/GenBank/DDBJ whole genome shotgun (WGS) entry which is preliminary data.</text>
</comment>